<dbReference type="EMBL" id="GGEC01074044">
    <property type="protein sequence ID" value="MBX54528.1"/>
    <property type="molecule type" value="Transcribed_RNA"/>
</dbReference>
<protein>
    <submittedName>
        <fullName evidence="1">Uncharacterized protein</fullName>
    </submittedName>
</protein>
<proteinExistence type="predicted"/>
<accession>A0A2P2PIC3</accession>
<sequence>MIGYILMQRTIMSILASSNGM</sequence>
<dbReference type="AlphaFoldDB" id="A0A2P2PIC3"/>
<name>A0A2P2PIC3_RHIMU</name>
<evidence type="ECO:0000313" key="1">
    <source>
        <dbReference type="EMBL" id="MBX54528.1"/>
    </source>
</evidence>
<organism evidence="1">
    <name type="scientific">Rhizophora mucronata</name>
    <name type="common">Asiatic mangrove</name>
    <dbReference type="NCBI Taxonomy" id="61149"/>
    <lineage>
        <taxon>Eukaryota</taxon>
        <taxon>Viridiplantae</taxon>
        <taxon>Streptophyta</taxon>
        <taxon>Embryophyta</taxon>
        <taxon>Tracheophyta</taxon>
        <taxon>Spermatophyta</taxon>
        <taxon>Magnoliopsida</taxon>
        <taxon>eudicotyledons</taxon>
        <taxon>Gunneridae</taxon>
        <taxon>Pentapetalae</taxon>
        <taxon>rosids</taxon>
        <taxon>fabids</taxon>
        <taxon>Malpighiales</taxon>
        <taxon>Rhizophoraceae</taxon>
        <taxon>Rhizophora</taxon>
    </lineage>
</organism>
<reference evidence="1" key="1">
    <citation type="submission" date="2018-02" db="EMBL/GenBank/DDBJ databases">
        <title>Rhizophora mucronata_Transcriptome.</title>
        <authorList>
            <person name="Meera S.P."/>
            <person name="Sreeshan A."/>
            <person name="Augustine A."/>
        </authorList>
    </citation>
    <scope>NUCLEOTIDE SEQUENCE</scope>
    <source>
        <tissue evidence="1">Leaf</tissue>
    </source>
</reference>